<gene>
    <name evidence="7" type="ORF">OE88DRAFT_1681372</name>
</gene>
<evidence type="ECO:0000256" key="5">
    <source>
        <dbReference type="ARBA" id="ARBA00023033"/>
    </source>
</evidence>
<dbReference type="GO" id="GO:0071949">
    <property type="term" value="F:FAD binding"/>
    <property type="evidence" value="ECO:0007669"/>
    <property type="project" value="InterPro"/>
</dbReference>
<keyword evidence="3" id="KW-0274">FAD</keyword>
<keyword evidence="5" id="KW-0503">Monooxygenase</keyword>
<evidence type="ECO:0000313" key="8">
    <source>
        <dbReference type="Proteomes" id="UP000305948"/>
    </source>
</evidence>
<dbReference type="PANTHER" id="PTHR13789">
    <property type="entry name" value="MONOOXYGENASE"/>
    <property type="match status" value="1"/>
</dbReference>
<dbReference type="InterPro" id="IPR002938">
    <property type="entry name" value="FAD-bd"/>
</dbReference>
<dbReference type="Pfam" id="PF01494">
    <property type="entry name" value="FAD_binding_3"/>
    <property type="match status" value="1"/>
</dbReference>
<name>A0A5C3N058_9AGAM</name>
<accession>A0A5C3N058</accession>
<evidence type="ECO:0000256" key="1">
    <source>
        <dbReference type="ARBA" id="ARBA00007992"/>
    </source>
</evidence>
<keyword evidence="4" id="KW-0560">Oxidoreductase</keyword>
<keyword evidence="2" id="KW-0285">Flavoprotein</keyword>
<evidence type="ECO:0000256" key="3">
    <source>
        <dbReference type="ARBA" id="ARBA00022827"/>
    </source>
</evidence>
<dbReference type="PANTHER" id="PTHR13789:SF306">
    <property type="entry name" value="HYDROXYLASE, PUTATIVE-RELATED"/>
    <property type="match status" value="1"/>
</dbReference>
<dbReference type="GO" id="GO:0004497">
    <property type="term" value="F:monooxygenase activity"/>
    <property type="evidence" value="ECO:0007669"/>
    <property type="project" value="UniProtKB-KW"/>
</dbReference>
<evidence type="ECO:0000256" key="4">
    <source>
        <dbReference type="ARBA" id="ARBA00023002"/>
    </source>
</evidence>
<comment type="similarity">
    <text evidence="1">Belongs to the paxM FAD-dependent monooxygenase family.</text>
</comment>
<dbReference type="OrthoDB" id="1878542at2759"/>
<proteinExistence type="inferred from homology"/>
<dbReference type="Gene3D" id="3.50.50.60">
    <property type="entry name" value="FAD/NAD(P)-binding domain"/>
    <property type="match status" value="1"/>
</dbReference>
<dbReference type="InterPro" id="IPR050493">
    <property type="entry name" value="FAD-dep_Monooxygenase_BioMet"/>
</dbReference>
<dbReference type="AlphaFoldDB" id="A0A5C3N058"/>
<evidence type="ECO:0000259" key="6">
    <source>
        <dbReference type="Pfam" id="PF01494"/>
    </source>
</evidence>
<evidence type="ECO:0000256" key="2">
    <source>
        <dbReference type="ARBA" id="ARBA00022630"/>
    </source>
</evidence>
<keyword evidence="8" id="KW-1185">Reference proteome</keyword>
<reference evidence="7 8" key="1">
    <citation type="journal article" date="2019" name="Nat. Ecol. Evol.">
        <title>Megaphylogeny resolves global patterns of mushroom evolution.</title>
        <authorList>
            <person name="Varga T."/>
            <person name="Krizsan K."/>
            <person name="Foldi C."/>
            <person name="Dima B."/>
            <person name="Sanchez-Garcia M."/>
            <person name="Sanchez-Ramirez S."/>
            <person name="Szollosi G.J."/>
            <person name="Szarkandi J.G."/>
            <person name="Papp V."/>
            <person name="Albert L."/>
            <person name="Andreopoulos W."/>
            <person name="Angelini C."/>
            <person name="Antonin V."/>
            <person name="Barry K.W."/>
            <person name="Bougher N.L."/>
            <person name="Buchanan P."/>
            <person name="Buyck B."/>
            <person name="Bense V."/>
            <person name="Catcheside P."/>
            <person name="Chovatia M."/>
            <person name="Cooper J."/>
            <person name="Damon W."/>
            <person name="Desjardin D."/>
            <person name="Finy P."/>
            <person name="Geml J."/>
            <person name="Haridas S."/>
            <person name="Hughes K."/>
            <person name="Justo A."/>
            <person name="Karasinski D."/>
            <person name="Kautmanova I."/>
            <person name="Kiss B."/>
            <person name="Kocsube S."/>
            <person name="Kotiranta H."/>
            <person name="LaButti K.M."/>
            <person name="Lechner B.E."/>
            <person name="Liimatainen K."/>
            <person name="Lipzen A."/>
            <person name="Lukacs Z."/>
            <person name="Mihaltcheva S."/>
            <person name="Morgado L.N."/>
            <person name="Niskanen T."/>
            <person name="Noordeloos M.E."/>
            <person name="Ohm R.A."/>
            <person name="Ortiz-Santana B."/>
            <person name="Ovrebo C."/>
            <person name="Racz N."/>
            <person name="Riley R."/>
            <person name="Savchenko A."/>
            <person name="Shiryaev A."/>
            <person name="Soop K."/>
            <person name="Spirin V."/>
            <person name="Szebenyi C."/>
            <person name="Tomsovsky M."/>
            <person name="Tulloss R.E."/>
            <person name="Uehling J."/>
            <person name="Grigoriev I.V."/>
            <person name="Vagvolgyi C."/>
            <person name="Papp T."/>
            <person name="Martin F.M."/>
            <person name="Miettinen O."/>
            <person name="Hibbett D.S."/>
            <person name="Nagy L.G."/>
        </authorList>
    </citation>
    <scope>NUCLEOTIDE SEQUENCE [LARGE SCALE GENOMIC DNA]</scope>
    <source>
        <strain evidence="7 8">OMC1185</strain>
    </source>
</reference>
<dbReference type="STRING" id="5364.A0A5C3N058"/>
<dbReference type="EMBL" id="ML213513">
    <property type="protein sequence ID" value="TFK50412.1"/>
    <property type="molecule type" value="Genomic_DNA"/>
</dbReference>
<evidence type="ECO:0000313" key="7">
    <source>
        <dbReference type="EMBL" id="TFK50412.1"/>
    </source>
</evidence>
<dbReference type="SUPFAM" id="SSF51905">
    <property type="entry name" value="FAD/NAD(P)-binding domain"/>
    <property type="match status" value="1"/>
</dbReference>
<sequence length="499" mass="54184">MRGDSETPVTRMSFLPNSLERYLAVLLSASSIVKCTKMTAYRKASLPLDFIVIGGSTAGLACAYSLQVAGHNVRVLEKADGAYTNVAGGVRSPPNMTRILNRWGLQPYLDVVAHKSRGISFKLTGTGETIGTSLFHDAIMRSLGADYMFIKFSDLHAALKDMALSAGAVIQYNSTVVSVDPQNASVRLEGGEVLRGDIIIAADGFRSFVRPLVADCIPGKSFTANLLCESNTSIPAEKALRNESLRRLLANPEFSIWMGDGHTVWGHPVGGGSYAMGVVWPTALDIFSDHYKDEVSVEAIDFNVAELHSSVQELLSLVEPLRPTLYVPYKPLENLVHESGKVILVGHAAHPLPPNGTQNHAIVIEDAAVLGNLFSHLTSQEEISALVAAFEEIRLPRSADVVKSEIGKIEAVAIPLGPNQAARADGVSTALSIPLTSWDDDIQDNLRAEWEELIRMFDYDADEVAEDWWVKWGCILQRAEAVDCSTEEAIITVTQERSG</sequence>
<feature type="domain" description="FAD-binding" evidence="6">
    <location>
        <begin position="50"/>
        <end position="403"/>
    </location>
</feature>
<dbReference type="InterPro" id="IPR036188">
    <property type="entry name" value="FAD/NAD-bd_sf"/>
</dbReference>
<organism evidence="7 8">
    <name type="scientific">Heliocybe sulcata</name>
    <dbReference type="NCBI Taxonomy" id="5364"/>
    <lineage>
        <taxon>Eukaryota</taxon>
        <taxon>Fungi</taxon>
        <taxon>Dikarya</taxon>
        <taxon>Basidiomycota</taxon>
        <taxon>Agaricomycotina</taxon>
        <taxon>Agaricomycetes</taxon>
        <taxon>Gloeophyllales</taxon>
        <taxon>Gloeophyllaceae</taxon>
        <taxon>Heliocybe</taxon>
    </lineage>
</organism>
<dbReference type="PRINTS" id="PR00420">
    <property type="entry name" value="RNGMNOXGNASE"/>
</dbReference>
<protein>
    <submittedName>
        <fullName evidence="7">FAD/NAD(P)-binding domain-containing protein</fullName>
    </submittedName>
</protein>
<dbReference type="Proteomes" id="UP000305948">
    <property type="component" value="Unassembled WGS sequence"/>
</dbReference>